<dbReference type="Proteomes" id="UP000549394">
    <property type="component" value="Unassembled WGS sequence"/>
</dbReference>
<evidence type="ECO:0000256" key="9">
    <source>
        <dbReference type="ARBA" id="ARBA00022771"/>
    </source>
</evidence>
<comment type="pathway">
    <text evidence="3">Protein modification; protein ubiquitination.</text>
</comment>
<name>A0A7I8V5R3_9ANNE</name>
<keyword evidence="11" id="KW-0862">Zinc</keyword>
<dbReference type="InterPro" id="IPR017907">
    <property type="entry name" value="Znf_RING_CS"/>
</dbReference>
<evidence type="ECO:0000256" key="16">
    <source>
        <dbReference type="SAM" id="MobiDB-lite"/>
    </source>
</evidence>
<dbReference type="SMART" id="SM00647">
    <property type="entry name" value="IBR"/>
    <property type="match status" value="2"/>
</dbReference>
<feature type="transmembrane region" description="Helical" evidence="17">
    <location>
        <begin position="255"/>
        <end position="277"/>
    </location>
</feature>
<evidence type="ECO:0000256" key="6">
    <source>
        <dbReference type="ARBA" id="ARBA00022692"/>
    </source>
</evidence>
<evidence type="ECO:0000256" key="15">
    <source>
        <dbReference type="PROSITE-ProRule" id="PRU00175"/>
    </source>
</evidence>
<evidence type="ECO:0000256" key="12">
    <source>
        <dbReference type="ARBA" id="ARBA00022989"/>
    </source>
</evidence>
<keyword evidence="12 17" id="KW-1133">Transmembrane helix</keyword>
<dbReference type="EC" id="2.3.2.31" evidence="4"/>
<evidence type="ECO:0000256" key="8">
    <source>
        <dbReference type="ARBA" id="ARBA00022737"/>
    </source>
</evidence>
<dbReference type="InterPro" id="IPR002867">
    <property type="entry name" value="IBR_dom"/>
</dbReference>
<gene>
    <name evidence="20" type="ORF">DGYR_LOCUS895</name>
</gene>
<evidence type="ECO:0000256" key="1">
    <source>
        <dbReference type="ARBA" id="ARBA00001798"/>
    </source>
</evidence>
<dbReference type="GO" id="GO:0008270">
    <property type="term" value="F:zinc ion binding"/>
    <property type="evidence" value="ECO:0007669"/>
    <property type="project" value="UniProtKB-KW"/>
</dbReference>
<evidence type="ECO:0000256" key="3">
    <source>
        <dbReference type="ARBA" id="ARBA00004906"/>
    </source>
</evidence>
<evidence type="ECO:0000256" key="7">
    <source>
        <dbReference type="ARBA" id="ARBA00022723"/>
    </source>
</evidence>
<dbReference type="PROSITE" id="PS51873">
    <property type="entry name" value="TRIAD"/>
    <property type="match status" value="1"/>
</dbReference>
<reference evidence="20 21" key="1">
    <citation type="submission" date="2020-08" db="EMBL/GenBank/DDBJ databases">
        <authorList>
            <person name="Hejnol A."/>
        </authorList>
    </citation>
    <scope>NUCLEOTIDE SEQUENCE [LARGE SCALE GENOMIC DNA]</scope>
</reference>
<dbReference type="GO" id="GO:0016567">
    <property type="term" value="P:protein ubiquitination"/>
    <property type="evidence" value="ECO:0007669"/>
    <property type="project" value="InterPro"/>
</dbReference>
<evidence type="ECO:0000256" key="14">
    <source>
        <dbReference type="ARBA" id="ARBA00038342"/>
    </source>
</evidence>
<dbReference type="EMBL" id="CAJFCJ010000002">
    <property type="protein sequence ID" value="CAD5111632.1"/>
    <property type="molecule type" value="Genomic_DNA"/>
</dbReference>
<dbReference type="AlphaFoldDB" id="A0A7I8V5R3"/>
<dbReference type="InterPro" id="IPR013083">
    <property type="entry name" value="Znf_RING/FYVE/PHD"/>
</dbReference>
<evidence type="ECO:0000259" key="19">
    <source>
        <dbReference type="PROSITE" id="PS51873"/>
    </source>
</evidence>
<keyword evidence="5" id="KW-0808">Transferase</keyword>
<accession>A0A7I8V5R3</accession>
<keyword evidence="13 17" id="KW-0472">Membrane</keyword>
<keyword evidence="9 15" id="KW-0863">Zinc-finger</keyword>
<protein>
    <recommendedName>
        <fullName evidence="4">RBR-type E3 ubiquitin transferase</fullName>
        <ecNumber evidence="4">2.3.2.31</ecNumber>
    </recommendedName>
</protein>
<dbReference type="Gene3D" id="3.30.40.10">
    <property type="entry name" value="Zinc/RING finger domain, C3HC4 (zinc finger)"/>
    <property type="match status" value="1"/>
</dbReference>
<keyword evidence="8" id="KW-0677">Repeat</keyword>
<keyword evidence="21" id="KW-1185">Reference proteome</keyword>
<evidence type="ECO:0000256" key="2">
    <source>
        <dbReference type="ARBA" id="ARBA00004167"/>
    </source>
</evidence>
<feature type="region of interest" description="Disordered" evidence="16">
    <location>
        <begin position="1"/>
        <end position="23"/>
    </location>
</feature>
<dbReference type="Pfam" id="PF22191">
    <property type="entry name" value="IBR_1"/>
    <property type="match status" value="1"/>
</dbReference>
<dbReference type="PANTHER" id="PTHR11685">
    <property type="entry name" value="RBR FAMILY RING FINGER AND IBR DOMAIN-CONTAINING"/>
    <property type="match status" value="1"/>
</dbReference>
<evidence type="ECO:0000256" key="4">
    <source>
        <dbReference type="ARBA" id="ARBA00012251"/>
    </source>
</evidence>
<evidence type="ECO:0000313" key="20">
    <source>
        <dbReference type="EMBL" id="CAD5111632.1"/>
    </source>
</evidence>
<dbReference type="PROSITE" id="PS50089">
    <property type="entry name" value="ZF_RING_2"/>
    <property type="match status" value="1"/>
</dbReference>
<feature type="domain" description="RING-type" evidence="18">
    <location>
        <begin position="36"/>
        <end position="80"/>
    </location>
</feature>
<evidence type="ECO:0000256" key="5">
    <source>
        <dbReference type="ARBA" id="ARBA00022679"/>
    </source>
</evidence>
<dbReference type="PROSITE" id="PS00518">
    <property type="entry name" value="ZF_RING_1"/>
    <property type="match status" value="1"/>
</dbReference>
<dbReference type="InterPro" id="IPR031127">
    <property type="entry name" value="E3_UB_ligase_RBR"/>
</dbReference>
<dbReference type="SUPFAM" id="SSF57850">
    <property type="entry name" value="RING/U-box"/>
    <property type="match status" value="3"/>
</dbReference>
<dbReference type="InterPro" id="IPR001841">
    <property type="entry name" value="Znf_RING"/>
</dbReference>
<sequence>MMESTRSSRSSSLSSSPLNSTVSTCTVDSLKTKVICKLCLEFRLVNFKIQDCGCVFCRDCMQEYVRVLITEGLIASLTCPDPDCIPPGKIKASEIQDLVDPKIWARYRRLRLEHEVNTDPSRTWCPAAGCDTICQIWQNSRPMAVHCQKCHLEFCSSCKAIWKGHGGACEMNWWGQAGICSNGEPKIKRCPVCNVPIERDSGCAQMMCRRCKHVFCWHCLAPLDNDYMLRHYDSGPCKDKLGHSQASVFAHRLQVIALFAGFGLLVLIASPVLMLVVPCLACCKCKLCRKCNESDDEEDIDQANYEYSRK</sequence>
<keyword evidence="6 17" id="KW-0812">Transmembrane</keyword>
<comment type="similarity">
    <text evidence="14">Belongs to the RBR family. RNF144 subfamily.</text>
</comment>
<keyword evidence="10" id="KW-0833">Ubl conjugation pathway</keyword>
<dbReference type="CDD" id="cd16632">
    <property type="entry name" value="mRING-HC-C4C4_RBR_RNF144"/>
    <property type="match status" value="1"/>
</dbReference>
<dbReference type="Pfam" id="PF01485">
    <property type="entry name" value="IBR"/>
    <property type="match status" value="1"/>
</dbReference>
<evidence type="ECO:0000256" key="10">
    <source>
        <dbReference type="ARBA" id="ARBA00022786"/>
    </source>
</evidence>
<comment type="catalytic activity">
    <reaction evidence="1">
        <text>[E2 ubiquitin-conjugating enzyme]-S-ubiquitinyl-L-cysteine + [acceptor protein]-L-lysine = [E2 ubiquitin-conjugating enzyme]-L-cysteine + [acceptor protein]-N(6)-ubiquitinyl-L-lysine.</text>
        <dbReference type="EC" id="2.3.2.31"/>
    </reaction>
</comment>
<feature type="domain" description="RING-type" evidence="19">
    <location>
        <begin position="32"/>
        <end position="241"/>
    </location>
</feature>
<evidence type="ECO:0000259" key="18">
    <source>
        <dbReference type="PROSITE" id="PS50089"/>
    </source>
</evidence>
<dbReference type="OrthoDB" id="10009520at2759"/>
<evidence type="ECO:0000256" key="11">
    <source>
        <dbReference type="ARBA" id="ARBA00022833"/>
    </source>
</evidence>
<proteinExistence type="inferred from homology"/>
<evidence type="ECO:0000313" key="21">
    <source>
        <dbReference type="Proteomes" id="UP000549394"/>
    </source>
</evidence>
<dbReference type="FunFam" id="3.30.40.10:FF:000051">
    <property type="entry name" value="RBR-type E3 ubiquitin transferase"/>
    <property type="match status" value="1"/>
</dbReference>
<comment type="subcellular location">
    <subcellularLocation>
        <location evidence="2">Membrane</location>
        <topology evidence="2">Single-pass membrane protein</topology>
    </subcellularLocation>
</comment>
<comment type="caution">
    <text evidence="20">The sequence shown here is derived from an EMBL/GenBank/DDBJ whole genome shotgun (WGS) entry which is preliminary data.</text>
</comment>
<organism evidence="20 21">
    <name type="scientific">Dimorphilus gyrociliatus</name>
    <dbReference type="NCBI Taxonomy" id="2664684"/>
    <lineage>
        <taxon>Eukaryota</taxon>
        <taxon>Metazoa</taxon>
        <taxon>Spiralia</taxon>
        <taxon>Lophotrochozoa</taxon>
        <taxon>Annelida</taxon>
        <taxon>Polychaeta</taxon>
        <taxon>Polychaeta incertae sedis</taxon>
        <taxon>Dinophilidae</taxon>
        <taxon>Dimorphilus</taxon>
    </lineage>
</organism>
<evidence type="ECO:0000256" key="13">
    <source>
        <dbReference type="ARBA" id="ARBA00023136"/>
    </source>
</evidence>
<dbReference type="GO" id="GO:0031090">
    <property type="term" value="C:organelle membrane"/>
    <property type="evidence" value="ECO:0007669"/>
    <property type="project" value="UniProtKB-ARBA"/>
</dbReference>
<keyword evidence="7" id="KW-0479">Metal-binding</keyword>
<dbReference type="InterPro" id="IPR044066">
    <property type="entry name" value="TRIAD_supradom"/>
</dbReference>
<evidence type="ECO:0000256" key="17">
    <source>
        <dbReference type="SAM" id="Phobius"/>
    </source>
</evidence>
<dbReference type="Gene3D" id="1.20.120.1750">
    <property type="match status" value="1"/>
</dbReference>
<dbReference type="GO" id="GO:0005737">
    <property type="term" value="C:cytoplasm"/>
    <property type="evidence" value="ECO:0007669"/>
    <property type="project" value="UniProtKB-ARBA"/>
</dbReference>
<dbReference type="GO" id="GO:0061630">
    <property type="term" value="F:ubiquitin protein ligase activity"/>
    <property type="evidence" value="ECO:0007669"/>
    <property type="project" value="UniProtKB-EC"/>
</dbReference>